<evidence type="ECO:0000313" key="9">
    <source>
        <dbReference type="EMBL" id="KAK4035273.1"/>
    </source>
</evidence>
<reference evidence="10" key="1">
    <citation type="journal article" date="2023" name="Mol. Phylogenet. Evol.">
        <title>Genome-scale phylogeny and comparative genomics of the fungal order Sordariales.</title>
        <authorList>
            <person name="Hensen N."/>
            <person name="Bonometti L."/>
            <person name="Westerberg I."/>
            <person name="Brannstrom I.O."/>
            <person name="Guillou S."/>
            <person name="Cros-Aarteil S."/>
            <person name="Calhoun S."/>
            <person name="Haridas S."/>
            <person name="Kuo A."/>
            <person name="Mondo S."/>
            <person name="Pangilinan J."/>
            <person name="Riley R."/>
            <person name="LaButti K."/>
            <person name="Andreopoulos B."/>
            <person name="Lipzen A."/>
            <person name="Chen C."/>
            <person name="Yan M."/>
            <person name="Daum C."/>
            <person name="Ng V."/>
            <person name="Clum A."/>
            <person name="Steindorff A."/>
            <person name="Ohm R.A."/>
            <person name="Martin F."/>
            <person name="Silar P."/>
            <person name="Natvig D.O."/>
            <person name="Lalanne C."/>
            <person name="Gautier V."/>
            <person name="Ament-Velasquez S.L."/>
            <person name="Kruys A."/>
            <person name="Hutchinson M.I."/>
            <person name="Powell A.J."/>
            <person name="Barry K."/>
            <person name="Miller A.N."/>
            <person name="Grigoriev I.V."/>
            <person name="Debuchy R."/>
            <person name="Gladieux P."/>
            <person name="Hiltunen Thoren M."/>
            <person name="Johannesson H."/>
        </authorList>
    </citation>
    <scope>NUCLEOTIDE SEQUENCE [LARGE SCALE GENOMIC DNA]</scope>
    <source>
        <strain evidence="10">CBS 284.82</strain>
    </source>
</reference>
<dbReference type="InterPro" id="IPR001969">
    <property type="entry name" value="Aspartic_peptidase_AS"/>
</dbReference>
<keyword evidence="4" id="KW-1015">Disulfide bond</keyword>
<name>A0AAN6PEJ8_9PEZI</name>
<dbReference type="SUPFAM" id="SSF50630">
    <property type="entry name" value="Acid proteases"/>
    <property type="match status" value="1"/>
</dbReference>
<feature type="chain" id="PRO_5042885385" evidence="7">
    <location>
        <begin position="21"/>
        <end position="535"/>
    </location>
</feature>
<feature type="disulfide bond" evidence="4">
    <location>
        <begin position="155"/>
        <end position="160"/>
    </location>
</feature>
<protein>
    <submittedName>
        <fullName evidence="9">Aspartic peptidase domain-containing protein</fullName>
    </submittedName>
</protein>
<dbReference type="GO" id="GO:0006508">
    <property type="term" value="P:proteolysis"/>
    <property type="evidence" value="ECO:0007669"/>
    <property type="project" value="UniProtKB-KW"/>
</dbReference>
<evidence type="ECO:0000256" key="7">
    <source>
        <dbReference type="SAM" id="SignalP"/>
    </source>
</evidence>
<dbReference type="AlphaFoldDB" id="A0AAN6PEJ8"/>
<accession>A0AAN6PEJ8</accession>
<dbReference type="InterPro" id="IPR021109">
    <property type="entry name" value="Peptidase_aspartic_dom_sf"/>
</dbReference>
<sequence>MLRVAALLLQLTLWVATVHAFFPFIPDGHCAPDERCASAGVGVKRGGGRTEGVTVDLYHRPGPRDPAKFDPIAEAAARLARKFGRPQPTTELSKRKNTYSVSEPADPKTPNSAGIYQYGPDYSYFIRVQVGSAQQPFYMLLDTGASNTWIMGSNCKSDACLLHDTFDPAASKSWQSRNKDFSIQYGSGNLTGVVGQDTATFSDITHDLSFGLANYTTDDFKHFAFDGILGLGMGASVTGTFLQTLKTNKLLDSLIVGISLNRHSDGPNNGQVTFGGIDETKFTGKLTYHTIGPGPKDKGEWAIPLAGASFNGKSAPGIATKLAYIDTGTSFIFAPPDDLDALFKLVPGSSSSQNGDYVEYQVPCDTTLPITLVFSGVAYPIAVQDWLVQKDENRCVANLYGYEVYTGTWLVGDTFLKNVYSVFDADEMRIGFAAKPAPPPRPTTTTSGGGGAATTLAVSVTAATGNDAAHPFMPGFSGQEAPATGGAQTATSAAAAQTQVNGAGSSGSGGQGVGGGGVFGSAVMWVAAAGIAVLV</sequence>
<dbReference type="PROSITE" id="PS51767">
    <property type="entry name" value="PEPTIDASE_A1"/>
    <property type="match status" value="1"/>
</dbReference>
<dbReference type="PANTHER" id="PTHR47966:SF75">
    <property type="entry name" value="ENDOPEPTIDASE (CTSD), PUTATIVE (AFU_ORTHOLOGUE AFUA_4G07040)-RELATED"/>
    <property type="match status" value="1"/>
</dbReference>
<dbReference type="FunFam" id="2.40.70.10:FF:000085">
    <property type="entry name" value="Aspartic-type endopeptidase (CtsD), putative"/>
    <property type="match status" value="1"/>
</dbReference>
<dbReference type="InterPro" id="IPR001461">
    <property type="entry name" value="Aspartic_peptidase_A1"/>
</dbReference>
<dbReference type="InterPro" id="IPR033121">
    <property type="entry name" value="PEPTIDASE_A1"/>
</dbReference>
<keyword evidence="2 5" id="KW-0064">Aspartyl protease</keyword>
<comment type="caution">
    <text evidence="9">The sequence shown here is derived from an EMBL/GenBank/DDBJ whole genome shotgun (WGS) entry which is preliminary data.</text>
</comment>
<keyword evidence="5" id="KW-0378">Hydrolase</keyword>
<keyword evidence="5" id="KW-0645">Protease</keyword>
<feature type="signal peptide" evidence="7">
    <location>
        <begin position="1"/>
        <end position="20"/>
    </location>
</feature>
<proteinExistence type="inferred from homology"/>
<dbReference type="PANTHER" id="PTHR47966">
    <property type="entry name" value="BETA-SITE APP-CLEAVING ENZYME, ISOFORM A-RELATED"/>
    <property type="match status" value="1"/>
</dbReference>
<dbReference type="CDD" id="cd05471">
    <property type="entry name" value="pepsin_like"/>
    <property type="match status" value="1"/>
</dbReference>
<dbReference type="PROSITE" id="PS00141">
    <property type="entry name" value="ASP_PROTEASE"/>
    <property type="match status" value="1"/>
</dbReference>
<dbReference type="Pfam" id="PF00026">
    <property type="entry name" value="Asp"/>
    <property type="match status" value="1"/>
</dbReference>
<keyword evidence="10" id="KW-1185">Reference proteome</keyword>
<dbReference type="PRINTS" id="PR00792">
    <property type="entry name" value="PEPSIN"/>
</dbReference>
<dbReference type="EMBL" id="MU854449">
    <property type="protein sequence ID" value="KAK4035273.1"/>
    <property type="molecule type" value="Genomic_DNA"/>
</dbReference>
<keyword evidence="7" id="KW-0732">Signal</keyword>
<evidence type="ECO:0000313" key="10">
    <source>
        <dbReference type="Proteomes" id="UP001303115"/>
    </source>
</evidence>
<evidence type="ECO:0000256" key="4">
    <source>
        <dbReference type="PIRSR" id="PIRSR601461-2"/>
    </source>
</evidence>
<feature type="active site" evidence="3">
    <location>
        <position position="326"/>
    </location>
</feature>
<evidence type="ECO:0000256" key="2">
    <source>
        <dbReference type="ARBA" id="ARBA00022750"/>
    </source>
</evidence>
<dbReference type="InterPro" id="IPR034164">
    <property type="entry name" value="Pepsin-like_dom"/>
</dbReference>
<organism evidence="9 10">
    <name type="scientific">Parachaetomium inaequale</name>
    <dbReference type="NCBI Taxonomy" id="2588326"/>
    <lineage>
        <taxon>Eukaryota</taxon>
        <taxon>Fungi</taxon>
        <taxon>Dikarya</taxon>
        <taxon>Ascomycota</taxon>
        <taxon>Pezizomycotina</taxon>
        <taxon>Sordariomycetes</taxon>
        <taxon>Sordariomycetidae</taxon>
        <taxon>Sordariales</taxon>
        <taxon>Chaetomiaceae</taxon>
        <taxon>Parachaetomium</taxon>
    </lineage>
</organism>
<evidence type="ECO:0000256" key="6">
    <source>
        <dbReference type="SAM" id="MobiDB-lite"/>
    </source>
</evidence>
<comment type="similarity">
    <text evidence="1 5">Belongs to the peptidase A1 family.</text>
</comment>
<gene>
    <name evidence="9" type="ORF">C8A01DRAFT_18028</name>
</gene>
<evidence type="ECO:0000256" key="5">
    <source>
        <dbReference type="RuleBase" id="RU000454"/>
    </source>
</evidence>
<dbReference type="Gene3D" id="2.40.70.10">
    <property type="entry name" value="Acid Proteases"/>
    <property type="match status" value="2"/>
</dbReference>
<evidence type="ECO:0000259" key="8">
    <source>
        <dbReference type="PROSITE" id="PS51767"/>
    </source>
</evidence>
<evidence type="ECO:0000256" key="3">
    <source>
        <dbReference type="PIRSR" id="PIRSR601461-1"/>
    </source>
</evidence>
<feature type="active site" evidence="3">
    <location>
        <position position="142"/>
    </location>
</feature>
<feature type="domain" description="Peptidase A1" evidence="8">
    <location>
        <begin position="124"/>
        <end position="433"/>
    </location>
</feature>
<dbReference type="Proteomes" id="UP001303115">
    <property type="component" value="Unassembled WGS sequence"/>
</dbReference>
<evidence type="ECO:0000256" key="1">
    <source>
        <dbReference type="ARBA" id="ARBA00007447"/>
    </source>
</evidence>
<feature type="region of interest" description="Disordered" evidence="6">
    <location>
        <begin position="83"/>
        <end position="112"/>
    </location>
</feature>
<dbReference type="GO" id="GO:0004190">
    <property type="term" value="F:aspartic-type endopeptidase activity"/>
    <property type="evidence" value="ECO:0007669"/>
    <property type="project" value="UniProtKB-KW"/>
</dbReference>